<gene>
    <name evidence="3" type="ORF">ACHE_20229A</name>
</gene>
<feature type="region of interest" description="Disordered" evidence="1">
    <location>
        <begin position="527"/>
        <end position="546"/>
    </location>
</feature>
<dbReference type="KEGG" id="ache:ACHE_20229A"/>
<keyword evidence="4" id="KW-1185">Reference proteome</keyword>
<feature type="compositionally biased region" description="Low complexity" evidence="1">
    <location>
        <begin position="528"/>
        <end position="546"/>
    </location>
</feature>
<protein>
    <submittedName>
        <fullName evidence="3">Uncharacterized protein</fullName>
    </submittedName>
</protein>
<feature type="compositionally biased region" description="Low complexity" evidence="1">
    <location>
        <begin position="260"/>
        <end position="290"/>
    </location>
</feature>
<evidence type="ECO:0000256" key="2">
    <source>
        <dbReference type="SAM" id="SignalP"/>
    </source>
</evidence>
<feature type="compositionally biased region" description="Polar residues" evidence="1">
    <location>
        <begin position="225"/>
        <end position="235"/>
    </location>
</feature>
<evidence type="ECO:0000256" key="1">
    <source>
        <dbReference type="SAM" id="MobiDB-lite"/>
    </source>
</evidence>
<feature type="signal peptide" evidence="2">
    <location>
        <begin position="1"/>
        <end position="16"/>
    </location>
</feature>
<evidence type="ECO:0000313" key="4">
    <source>
        <dbReference type="Proteomes" id="UP000637239"/>
    </source>
</evidence>
<dbReference type="RefSeq" id="XP_043133293.1">
    <property type="nucleotide sequence ID" value="XM_043284509.1"/>
</dbReference>
<feature type="chain" id="PRO_5031544139" evidence="2">
    <location>
        <begin position="17"/>
        <end position="722"/>
    </location>
</feature>
<evidence type="ECO:0000313" key="3">
    <source>
        <dbReference type="EMBL" id="BCR84771.1"/>
    </source>
</evidence>
<dbReference type="AlphaFoldDB" id="A0A7R7ZKW8"/>
<sequence length="722" mass="72552">MLVPFLSFAALAQASALFWDTDKSYTRPQTIKHTCTSAQSKGVEFKWTDISTGDVSTYEGFTFTGFKVSTDFHGYVGKYLEGKLTTNASDLQVAMEDGAEFSVSLLNFATSKETEIQVIYGMSDGTTCKNTASSGPNMTDIANQQCGGAISMGFQVPESEGDGDITLAFYSIDFYCPQLTSGSNSKRGLSARDKIGAEAPLDATVFSTNEVTITSCGPEKPDCPASSTAVPSTESVGAGMPSSAAAESSAPWTPGAPSTESVSVGVPSSAAPESSVAPSTPVTPVETSSSAFTPSEVASPPVDSTVFSTNEVTITSCGPEVPDCPASSTALPSSTEAVSAGIPSSAAAESSIAPSTPVTPVHAETSSNSVFASSWSTSASPSHLDATVFSTNEVTVTSCGPEVTDCPASSTSLGVGFLSSFTPPAESSVPGGWGSSVSPVETTLSSFESSWVISSSAAVTSSAVIASTSTSIELGSWSWSASASASASASVETSSSIAVSSIGSVVPSDSTLTETVSGFVPAGSMGASSVPVASTPVSSTPVRPTKSTVYSSAAPLTSTRPAIPSRSSSIPVISSSRAVIPTPESSSAIPSVTPTEEGTTTLVTYETVTTCPITSTHYSGGSAVTSVYSTLSTLTLTSTSTVCTACKSGSAAAASSVMPTPTSTSVISSVPVSVPASSLSASSTPILSSWGMSSHASSDHVSTTEGTTTLVTLSGEQCGYSF</sequence>
<reference evidence="3" key="2">
    <citation type="submission" date="2021-02" db="EMBL/GenBank/DDBJ databases">
        <title>Aspergillus chevalieri M1 genome sequence.</title>
        <authorList>
            <person name="Kadooka C."/>
            <person name="Mori K."/>
            <person name="Futagami T."/>
        </authorList>
    </citation>
    <scope>NUCLEOTIDE SEQUENCE</scope>
    <source>
        <strain evidence="3">M1</strain>
    </source>
</reference>
<dbReference type="GeneID" id="66979130"/>
<reference evidence="3" key="1">
    <citation type="submission" date="2021-01" db="EMBL/GenBank/DDBJ databases">
        <authorList>
            <consortium name="Aspergillus chevalieri M1 genome sequencing consortium"/>
            <person name="Kazuki M."/>
            <person name="Futagami T."/>
        </authorList>
    </citation>
    <scope>NUCLEOTIDE SEQUENCE</scope>
    <source>
        <strain evidence="3">M1</strain>
    </source>
</reference>
<accession>A0A7R7ZKW8</accession>
<keyword evidence="2" id="KW-0732">Signal</keyword>
<name>A0A7R7ZKW8_ASPCH</name>
<dbReference type="Proteomes" id="UP000637239">
    <property type="component" value="Chromosome 2"/>
</dbReference>
<organism evidence="3 4">
    <name type="scientific">Aspergillus chevalieri</name>
    <name type="common">Eurotium chevalieri</name>
    <dbReference type="NCBI Taxonomy" id="182096"/>
    <lineage>
        <taxon>Eukaryota</taxon>
        <taxon>Fungi</taxon>
        <taxon>Dikarya</taxon>
        <taxon>Ascomycota</taxon>
        <taxon>Pezizomycotina</taxon>
        <taxon>Eurotiomycetes</taxon>
        <taxon>Eurotiomycetidae</taxon>
        <taxon>Eurotiales</taxon>
        <taxon>Aspergillaceae</taxon>
        <taxon>Aspergillus</taxon>
        <taxon>Aspergillus subgen. Aspergillus</taxon>
    </lineage>
</organism>
<dbReference type="EMBL" id="AP024417">
    <property type="protein sequence ID" value="BCR84771.1"/>
    <property type="molecule type" value="Genomic_DNA"/>
</dbReference>
<feature type="region of interest" description="Disordered" evidence="1">
    <location>
        <begin position="215"/>
        <end position="303"/>
    </location>
</feature>
<proteinExistence type="predicted"/>